<accession>A0ABY5Y1P9</accession>
<dbReference type="PANTHER" id="PTHR16301">
    <property type="entry name" value="IMPACT-RELATED"/>
    <property type="match status" value="1"/>
</dbReference>
<sequence length="225" mass="24754">MASELYKIPNLKLSDDKSPFPLNSEYCFRIQEEIKKSVFITSIGHANSKESAKIFIDKICKEFADATHNCYAFAVGAPKDTACIGQSDNGEPHGTAGKPMLNILLHSDIGEIVAVVTRYFGGIKLGTGGLVKAYQGSVAHALEVLPCTDKIPYSQIQLSCGYEHINLLHYHLPLFDAKIIQEDFLEAIRYTVNLPSNNAEPFIQAFTNAAKGKIAIIDLQHLDNQ</sequence>
<dbReference type="RefSeq" id="WP_334315706.1">
    <property type="nucleotide sequence ID" value="NZ_CP065938.1"/>
</dbReference>
<proteinExistence type="inferred from homology"/>
<dbReference type="PROSITE" id="PS00910">
    <property type="entry name" value="UPF0029"/>
    <property type="match status" value="1"/>
</dbReference>
<name>A0ABY5Y1P9_9BACT</name>
<dbReference type="PANTHER" id="PTHR16301:SF20">
    <property type="entry name" value="IMPACT FAMILY MEMBER YIGZ"/>
    <property type="match status" value="1"/>
</dbReference>
<dbReference type="EMBL" id="CP065938">
    <property type="protein sequence ID" value="UWX06105.1"/>
    <property type="molecule type" value="Genomic_DNA"/>
</dbReference>
<evidence type="ECO:0000313" key="5">
    <source>
        <dbReference type="Proteomes" id="UP001058120"/>
    </source>
</evidence>
<gene>
    <name evidence="4" type="ORF">JBF11_01970</name>
</gene>
<dbReference type="Pfam" id="PF01205">
    <property type="entry name" value="Impact_N"/>
    <property type="match status" value="1"/>
</dbReference>
<feature type="domain" description="Impact N-terminal" evidence="2">
    <location>
        <begin position="35"/>
        <end position="142"/>
    </location>
</feature>
<dbReference type="Proteomes" id="UP001058120">
    <property type="component" value="Chromosome"/>
</dbReference>
<dbReference type="InterPro" id="IPR035647">
    <property type="entry name" value="EFG_III/V"/>
</dbReference>
<evidence type="ECO:0000313" key="4">
    <source>
        <dbReference type="EMBL" id="UWX06105.1"/>
    </source>
</evidence>
<evidence type="ECO:0000256" key="1">
    <source>
        <dbReference type="ARBA" id="ARBA00007665"/>
    </source>
</evidence>
<evidence type="ECO:0000259" key="3">
    <source>
        <dbReference type="Pfam" id="PF09186"/>
    </source>
</evidence>
<dbReference type="InterPro" id="IPR001498">
    <property type="entry name" value="Impact_N"/>
</dbReference>
<dbReference type="SUPFAM" id="SSF54980">
    <property type="entry name" value="EF-G C-terminal domain-like"/>
    <property type="match status" value="1"/>
</dbReference>
<dbReference type="InterPro" id="IPR020568">
    <property type="entry name" value="Ribosomal_Su5_D2-typ_SF"/>
</dbReference>
<dbReference type="Pfam" id="PF09186">
    <property type="entry name" value="DUF1949"/>
    <property type="match status" value="1"/>
</dbReference>
<dbReference type="SUPFAM" id="SSF54211">
    <property type="entry name" value="Ribosomal protein S5 domain 2-like"/>
    <property type="match status" value="1"/>
</dbReference>
<evidence type="ECO:0000259" key="2">
    <source>
        <dbReference type="Pfam" id="PF01205"/>
    </source>
</evidence>
<dbReference type="InterPro" id="IPR023582">
    <property type="entry name" value="Impact"/>
</dbReference>
<organism evidence="4 5">
    <name type="scientific">Taurinivorans muris</name>
    <dbReference type="NCBI Taxonomy" id="2787751"/>
    <lineage>
        <taxon>Bacteria</taxon>
        <taxon>Pseudomonadati</taxon>
        <taxon>Thermodesulfobacteriota</taxon>
        <taxon>Desulfovibrionia</taxon>
        <taxon>Desulfovibrionales</taxon>
        <taxon>Desulfovibrionaceae</taxon>
        <taxon>Taurinivorans</taxon>
    </lineage>
</organism>
<dbReference type="InterPro" id="IPR020569">
    <property type="entry name" value="UPF0029_Impact_CS"/>
</dbReference>
<comment type="similarity">
    <text evidence="1">Belongs to the IMPACT family.</text>
</comment>
<protein>
    <submittedName>
        <fullName evidence="4">YigZ family protein</fullName>
    </submittedName>
</protein>
<dbReference type="Gene3D" id="3.30.70.240">
    <property type="match status" value="1"/>
</dbReference>
<dbReference type="NCBIfam" id="TIGR00257">
    <property type="entry name" value="IMPACT_YIGZ"/>
    <property type="match status" value="1"/>
</dbReference>
<feature type="domain" description="UPF0029" evidence="3">
    <location>
        <begin position="158"/>
        <end position="213"/>
    </location>
</feature>
<keyword evidence="5" id="KW-1185">Reference proteome</keyword>
<dbReference type="InterPro" id="IPR015269">
    <property type="entry name" value="UPF0029_Impact_C"/>
</dbReference>
<dbReference type="InterPro" id="IPR015796">
    <property type="entry name" value="Impact_YigZ-like"/>
</dbReference>
<dbReference type="Gene3D" id="3.30.230.30">
    <property type="entry name" value="Impact, N-terminal domain"/>
    <property type="match status" value="1"/>
</dbReference>
<dbReference type="InterPro" id="IPR036956">
    <property type="entry name" value="Impact_N_sf"/>
</dbReference>
<reference evidence="4" key="1">
    <citation type="submission" date="2020-12" db="EMBL/GenBank/DDBJ databases">
        <title>Taurinivorans muris gen. nov., sp. nov., fundamental and realized metabolic niche of a ubiquitous sulfidogenic bacterium in the murine intestine.</title>
        <authorList>
            <person name="Ye H."/>
            <person name="Hanson B.T."/>
            <person name="Loy A."/>
        </authorList>
    </citation>
    <scope>NUCLEOTIDE SEQUENCE</scope>
    <source>
        <strain evidence="4">LT0009</strain>
    </source>
</reference>